<gene>
    <name evidence="2" type="ORF">LZ016_03625</name>
</gene>
<feature type="transmembrane region" description="Helical" evidence="1">
    <location>
        <begin position="7"/>
        <end position="27"/>
    </location>
</feature>
<feature type="transmembrane region" description="Helical" evidence="1">
    <location>
        <begin position="39"/>
        <end position="58"/>
    </location>
</feature>
<sequence length="207" mass="23283">MATSIDMFAYLAAFVSIILALAVSDLVQSFHKLLRARGRVKWSFTALIAAATVFMAILEEFFGLWRFTGVERFTYFDLLTLIVPAILLSLAAMTVLPDDIPEEGLDLAQHYMANRRLLYLLTTLWVIGVFVRLMDLFEAVVGRSVSGFELATKFPWQTIPLLAIFGLMAWSKSMRVQLVGSILVFILVNSTIVYRSIDVRPAELLQP</sequence>
<keyword evidence="1" id="KW-0472">Membrane</keyword>
<evidence type="ECO:0000313" key="3">
    <source>
        <dbReference type="Proteomes" id="UP001203058"/>
    </source>
</evidence>
<keyword evidence="1" id="KW-0812">Transmembrane</keyword>
<reference evidence="2 3" key="1">
    <citation type="submission" date="2022-03" db="EMBL/GenBank/DDBJ databases">
        <authorList>
            <person name="Jo J.-H."/>
            <person name="Im W.-T."/>
        </authorList>
    </citation>
    <scope>NUCLEOTIDE SEQUENCE [LARGE SCALE GENOMIC DNA]</scope>
    <source>
        <strain evidence="2 3">SM33</strain>
    </source>
</reference>
<evidence type="ECO:0000313" key="2">
    <source>
        <dbReference type="EMBL" id="MCH8615193.1"/>
    </source>
</evidence>
<keyword evidence="1" id="KW-1133">Transmembrane helix</keyword>
<feature type="transmembrane region" description="Helical" evidence="1">
    <location>
        <begin position="117"/>
        <end position="134"/>
    </location>
</feature>
<protein>
    <submittedName>
        <fullName evidence="2">Uncharacterized protein</fullName>
    </submittedName>
</protein>
<dbReference type="Proteomes" id="UP001203058">
    <property type="component" value="Unassembled WGS sequence"/>
</dbReference>
<accession>A0ABS9VJM7</accession>
<organism evidence="2 3">
    <name type="scientific">Sphingomonas telluris</name>
    <dbReference type="NCBI Taxonomy" id="2907998"/>
    <lineage>
        <taxon>Bacteria</taxon>
        <taxon>Pseudomonadati</taxon>
        <taxon>Pseudomonadota</taxon>
        <taxon>Alphaproteobacteria</taxon>
        <taxon>Sphingomonadales</taxon>
        <taxon>Sphingomonadaceae</taxon>
        <taxon>Sphingomonas</taxon>
    </lineage>
</organism>
<dbReference type="RefSeq" id="WP_241445906.1">
    <property type="nucleotide sequence ID" value="NZ_JAKZHW010000001.1"/>
</dbReference>
<dbReference type="EMBL" id="JAKZHW010000001">
    <property type="protein sequence ID" value="MCH8615193.1"/>
    <property type="molecule type" value="Genomic_DNA"/>
</dbReference>
<feature type="transmembrane region" description="Helical" evidence="1">
    <location>
        <begin position="178"/>
        <end position="197"/>
    </location>
</feature>
<evidence type="ECO:0000256" key="1">
    <source>
        <dbReference type="SAM" id="Phobius"/>
    </source>
</evidence>
<proteinExistence type="predicted"/>
<keyword evidence="3" id="KW-1185">Reference proteome</keyword>
<comment type="caution">
    <text evidence="2">The sequence shown here is derived from an EMBL/GenBank/DDBJ whole genome shotgun (WGS) entry which is preliminary data.</text>
</comment>
<feature type="transmembrane region" description="Helical" evidence="1">
    <location>
        <begin position="78"/>
        <end position="96"/>
    </location>
</feature>
<feature type="transmembrane region" description="Helical" evidence="1">
    <location>
        <begin position="154"/>
        <end position="171"/>
    </location>
</feature>
<name>A0ABS9VJM7_9SPHN</name>